<comment type="caution">
    <text evidence="1">The sequence shown here is derived from an EMBL/GenBank/DDBJ whole genome shotgun (WGS) entry which is preliminary data.</text>
</comment>
<sequence>MPEDKERPSETVSNDTKLYSVSLALFTRGWVPDSKAKAKALHPTRKQLGFRKGRLPLKMSSRTRAIYKSVSIRKDLETPAGDDVVVRDIVTVSQDGSRN</sequence>
<reference evidence="1 2" key="1">
    <citation type="submission" date="2024-01" db="EMBL/GenBank/DDBJ databases">
        <title>The genomes of 5 underutilized Papilionoideae crops provide insights into root nodulation and disease resistance.</title>
        <authorList>
            <person name="Yuan L."/>
        </authorList>
    </citation>
    <scope>NUCLEOTIDE SEQUENCE [LARGE SCALE GENOMIC DNA]</scope>
    <source>
        <strain evidence="1">LY-2023</strain>
        <tissue evidence="1">Leaf</tissue>
    </source>
</reference>
<keyword evidence="2" id="KW-1185">Reference proteome</keyword>
<proteinExistence type="predicted"/>
<accession>A0AAN9KIN7</accession>
<organism evidence="1 2">
    <name type="scientific">Clitoria ternatea</name>
    <name type="common">Butterfly pea</name>
    <dbReference type="NCBI Taxonomy" id="43366"/>
    <lineage>
        <taxon>Eukaryota</taxon>
        <taxon>Viridiplantae</taxon>
        <taxon>Streptophyta</taxon>
        <taxon>Embryophyta</taxon>
        <taxon>Tracheophyta</taxon>
        <taxon>Spermatophyta</taxon>
        <taxon>Magnoliopsida</taxon>
        <taxon>eudicotyledons</taxon>
        <taxon>Gunneridae</taxon>
        <taxon>Pentapetalae</taxon>
        <taxon>rosids</taxon>
        <taxon>fabids</taxon>
        <taxon>Fabales</taxon>
        <taxon>Fabaceae</taxon>
        <taxon>Papilionoideae</taxon>
        <taxon>50 kb inversion clade</taxon>
        <taxon>NPAAA clade</taxon>
        <taxon>indigoferoid/millettioid clade</taxon>
        <taxon>Phaseoleae</taxon>
        <taxon>Clitoria</taxon>
    </lineage>
</organism>
<dbReference type="AlphaFoldDB" id="A0AAN9KIN7"/>
<evidence type="ECO:0000313" key="2">
    <source>
        <dbReference type="Proteomes" id="UP001359559"/>
    </source>
</evidence>
<gene>
    <name evidence="1" type="ORF">RJT34_00636</name>
</gene>
<dbReference type="EMBL" id="JAYKXN010000001">
    <property type="protein sequence ID" value="KAK7316867.1"/>
    <property type="molecule type" value="Genomic_DNA"/>
</dbReference>
<name>A0AAN9KIN7_CLITE</name>
<evidence type="ECO:0000313" key="1">
    <source>
        <dbReference type="EMBL" id="KAK7316867.1"/>
    </source>
</evidence>
<dbReference type="Proteomes" id="UP001359559">
    <property type="component" value="Unassembled WGS sequence"/>
</dbReference>
<protein>
    <submittedName>
        <fullName evidence="1">Uncharacterized protein</fullName>
    </submittedName>
</protein>